<organism evidence="2 3">
    <name type="scientific">Massilia eburnea</name>
    <dbReference type="NCBI Taxonomy" id="1776165"/>
    <lineage>
        <taxon>Bacteria</taxon>
        <taxon>Pseudomonadati</taxon>
        <taxon>Pseudomonadota</taxon>
        <taxon>Betaproteobacteria</taxon>
        <taxon>Burkholderiales</taxon>
        <taxon>Oxalobacteraceae</taxon>
        <taxon>Telluria group</taxon>
        <taxon>Massilia</taxon>
    </lineage>
</organism>
<dbReference type="PROSITE" id="PS51257">
    <property type="entry name" value="PROKAR_LIPOPROTEIN"/>
    <property type="match status" value="1"/>
</dbReference>
<name>A0A6L6QDY6_9BURK</name>
<gene>
    <name evidence="2" type="ORF">GM658_08135</name>
</gene>
<evidence type="ECO:0000256" key="1">
    <source>
        <dbReference type="SAM" id="SignalP"/>
    </source>
</evidence>
<evidence type="ECO:0008006" key="4">
    <source>
        <dbReference type="Google" id="ProtNLM"/>
    </source>
</evidence>
<reference evidence="2 3" key="1">
    <citation type="submission" date="2019-11" db="EMBL/GenBank/DDBJ databases">
        <title>Type strains purchased from KCTC, JCM and DSMZ.</title>
        <authorList>
            <person name="Lu H."/>
        </authorList>
    </citation>
    <scope>NUCLEOTIDE SEQUENCE [LARGE SCALE GENOMIC DNA]</scope>
    <source>
        <strain evidence="2 3">JCM 31587</strain>
    </source>
</reference>
<keyword evidence="1" id="KW-0732">Signal</keyword>
<accession>A0A6L6QDY6</accession>
<dbReference type="EMBL" id="WNKX01000005">
    <property type="protein sequence ID" value="MTW10572.1"/>
    <property type="molecule type" value="Genomic_DNA"/>
</dbReference>
<dbReference type="Proteomes" id="UP000472320">
    <property type="component" value="Unassembled WGS sequence"/>
</dbReference>
<dbReference type="RefSeq" id="WP_155453519.1">
    <property type="nucleotide sequence ID" value="NZ_WNKX01000005.1"/>
</dbReference>
<evidence type="ECO:0000313" key="3">
    <source>
        <dbReference type="Proteomes" id="UP000472320"/>
    </source>
</evidence>
<proteinExistence type="predicted"/>
<keyword evidence="3" id="KW-1185">Reference proteome</keyword>
<protein>
    <recommendedName>
        <fullName evidence="4">Carboxypeptidase regulatory-like domain-containing protein</fullName>
    </recommendedName>
</protein>
<sequence length="605" mass="62817">MKLNKLILASAVSMALAACGGGGSATSSTPPVTQASIVFSGSAAVGAPLAGAVTVKDAKGVAKTVQIGANGDYSVDVTGMTGPFVFRAAGMANGQSYTVHSVANSADAAGKINITQLTDLVAGNVGGQAAKDYFDQFEKNSNAANATATAINAEVAKLKEKLQPVLTALGVDANTDLLRTPFTPLTSPLDKALDAIHVTVDPATAVATISTTANTSVITDDLKQKAAAETAPATLTADNIATATTDAPLVKQALTDFIALFANGAPTVTALLPLATTGFLNDDMNATAFFSFLVKEANLVGATFTDIEVHKIDYSDPTKITAVVSFTVKSKDGTVLERLENWKVRKTDGGWRIHGNQRAIELELFAEMNKIVTATGTCYRTGLNINITERSTLNTTTSGTIDHVLVTGPGLPQAGLRYNKASESVRWESATGAGTNYVMSSDCAGAVSALGDDGVAGIPDNAAYVVTAYDASNNKLSFASGTSDGTYTLKIQKRPLTLTETKASTAFPAFSDQTVAAFNNYTGGTLAITGSNLNPAVAAWTKLITVTSIYGVHEDGVTVLPSSTGAFSTSLLTAPLQPNEVVKTRTLFIESPDIYHRNMQTVHYR</sequence>
<evidence type="ECO:0000313" key="2">
    <source>
        <dbReference type="EMBL" id="MTW10572.1"/>
    </source>
</evidence>
<feature type="signal peptide" evidence="1">
    <location>
        <begin position="1"/>
        <end position="17"/>
    </location>
</feature>
<feature type="chain" id="PRO_5026997254" description="Carboxypeptidase regulatory-like domain-containing protein" evidence="1">
    <location>
        <begin position="18"/>
        <end position="605"/>
    </location>
</feature>
<dbReference type="OrthoDB" id="5401381at2"/>
<comment type="caution">
    <text evidence="2">The sequence shown here is derived from an EMBL/GenBank/DDBJ whole genome shotgun (WGS) entry which is preliminary data.</text>
</comment>
<dbReference type="AlphaFoldDB" id="A0A6L6QDY6"/>